<keyword evidence="3" id="KW-1185">Reference proteome</keyword>
<proteinExistence type="predicted"/>
<accession>A0A7X0LKT4</accession>
<keyword evidence="1" id="KW-0812">Transmembrane</keyword>
<protein>
    <recommendedName>
        <fullName evidence="4">Colicin V production protein</fullName>
    </recommendedName>
</protein>
<sequence length="565" mass="60229">MIINLIIIVFVIAMAVMWSTYGLFSALLHLLVVIASGALAFAFWEIFVSNVFIGFLPAYAWGVGLVLPFAVFLIVLRQALDNLIGGNMQFPRLVNQIVGAAVGACSGILTAGITLIGISFLPLPSNIAGWAPFEVNTVGEVVPTAEGGKLWLKVDSMTANFYNRLSVGAFGTSTPLAYYQPDIAKAAVVHRLAKWYDPNQSLVISPDTVSIKEEGLALFTDDRVPGIGTEANAYLEGRRNVAAGDKLVMIQTTWTKGDGAATYDSDSILRVPPTQVRLLVDSGQGPWESVAPIGFSRPDPNGVMQFYAINNSSIFASAAGKPSLDINWVFSLGDRDKPAYAMLRNTRFELPEAKLLDGGDFGPLVGALADPSSVNVGAATPAPKGSTAITTDPVGYATHKIVAIESTSALPAKVSKNKAQGLTYSKEDGDAEVLGGNTVVGSGAGGRGNSVDRVAVNESLSALRAQITKFTPTSIGAAQSTVQPIRLVTVSGDEYFPFAYVLKMSDGRQRIRVEKTDALTSNTDLPLNEMKDGDELYVYWRLERGVTIESYQIGNAIQSIDYTAP</sequence>
<organism evidence="2 3">
    <name type="scientific">Algisphaera agarilytica</name>
    <dbReference type="NCBI Taxonomy" id="1385975"/>
    <lineage>
        <taxon>Bacteria</taxon>
        <taxon>Pseudomonadati</taxon>
        <taxon>Planctomycetota</taxon>
        <taxon>Phycisphaerae</taxon>
        <taxon>Phycisphaerales</taxon>
        <taxon>Phycisphaeraceae</taxon>
        <taxon>Algisphaera</taxon>
    </lineage>
</organism>
<evidence type="ECO:0008006" key="4">
    <source>
        <dbReference type="Google" id="ProtNLM"/>
    </source>
</evidence>
<dbReference type="Proteomes" id="UP000541810">
    <property type="component" value="Unassembled WGS sequence"/>
</dbReference>
<evidence type="ECO:0000313" key="3">
    <source>
        <dbReference type="Proteomes" id="UP000541810"/>
    </source>
</evidence>
<reference evidence="2 3" key="1">
    <citation type="submission" date="2020-08" db="EMBL/GenBank/DDBJ databases">
        <title>Genomic Encyclopedia of Type Strains, Phase IV (KMG-IV): sequencing the most valuable type-strain genomes for metagenomic binning, comparative biology and taxonomic classification.</title>
        <authorList>
            <person name="Goeker M."/>
        </authorList>
    </citation>
    <scope>NUCLEOTIDE SEQUENCE [LARGE SCALE GENOMIC DNA]</scope>
    <source>
        <strain evidence="2 3">DSM 103725</strain>
    </source>
</reference>
<keyword evidence="1" id="KW-0472">Membrane</keyword>
<comment type="caution">
    <text evidence="2">The sequence shown here is derived from an EMBL/GenBank/DDBJ whole genome shotgun (WGS) entry which is preliminary data.</text>
</comment>
<dbReference type="AlphaFoldDB" id="A0A7X0LKT4"/>
<keyword evidence="1" id="KW-1133">Transmembrane helix</keyword>
<dbReference type="EMBL" id="JACHGY010000001">
    <property type="protein sequence ID" value="MBB6429273.1"/>
    <property type="molecule type" value="Genomic_DNA"/>
</dbReference>
<feature type="transmembrane region" description="Helical" evidence="1">
    <location>
        <begin position="31"/>
        <end position="52"/>
    </location>
</feature>
<dbReference type="RefSeq" id="WP_184676859.1">
    <property type="nucleotide sequence ID" value="NZ_JACHGY010000001.1"/>
</dbReference>
<feature type="transmembrane region" description="Helical" evidence="1">
    <location>
        <begin position="58"/>
        <end position="76"/>
    </location>
</feature>
<gene>
    <name evidence="2" type="ORF">HNQ40_001079</name>
</gene>
<evidence type="ECO:0000313" key="2">
    <source>
        <dbReference type="EMBL" id="MBB6429273.1"/>
    </source>
</evidence>
<evidence type="ECO:0000256" key="1">
    <source>
        <dbReference type="SAM" id="Phobius"/>
    </source>
</evidence>
<feature type="transmembrane region" description="Helical" evidence="1">
    <location>
        <begin position="97"/>
        <end position="121"/>
    </location>
</feature>
<name>A0A7X0LKT4_9BACT</name>
<feature type="transmembrane region" description="Helical" evidence="1">
    <location>
        <begin position="6"/>
        <end position="24"/>
    </location>
</feature>